<proteinExistence type="predicted"/>
<name>A0A2W6MW69_9HELI</name>
<dbReference type="PANTHER" id="PTHR21666:SF289">
    <property type="entry name" value="L-ALA--D-GLU ENDOPEPTIDASE"/>
    <property type="match status" value="1"/>
</dbReference>
<comment type="caution">
    <text evidence="5">The sequence shown here is derived from an EMBL/GenBank/DDBJ whole genome shotgun (WGS) entry which is preliminary data.</text>
</comment>
<sequence length="410" mass="47377">MRRILFSFLLFLAILEANNIKQQIDKNQSALIDKNKQVALINQKLEELGNALNKKDKELKELNLKIKESEGSITKNEKEFTLKQNQMSLLSKDQEKLFSQRKKIEMEIIDLVIKDISFVILLNDFQTESIQDLITEESFKILNQSTKNDLAKLSNEQGKVIAKITSLQKEIDIIRNYIDLENKKRLDLKELQNKQENALKDYQKEIQKYDNELKTIIKERDSLQEILVQLNILKSQEEEKKKKQAELAKQKPINKDKTPNKDSNIDVRQVASSYHKISTTKYKGAKTIAPLDDFTIQKRFGTYYDPVYKMKVFNESVTLAPKGDDKVKSVLDGKVVFAKDTPILKRVVIIEHKDNMHTIYAQLDKIAPTIKPGSTVKKGYTIGRTQNALKFEVTLKDKHIDPLELISVKN</sequence>
<dbReference type="GO" id="GO:0004222">
    <property type="term" value="F:metalloendopeptidase activity"/>
    <property type="evidence" value="ECO:0007669"/>
    <property type="project" value="TreeGrafter"/>
</dbReference>
<dbReference type="PANTHER" id="PTHR21666">
    <property type="entry name" value="PEPTIDASE-RELATED"/>
    <property type="match status" value="1"/>
</dbReference>
<accession>A0A2W6MW69</accession>
<keyword evidence="1" id="KW-0732">Signal</keyword>
<dbReference type="Pfam" id="PF01551">
    <property type="entry name" value="Peptidase_M23"/>
    <property type="match status" value="1"/>
</dbReference>
<dbReference type="OrthoDB" id="5372565at2"/>
<dbReference type="Gene3D" id="2.70.70.10">
    <property type="entry name" value="Glucose Permease (Domain IIA)"/>
    <property type="match status" value="1"/>
</dbReference>
<dbReference type="Proteomes" id="UP000249746">
    <property type="component" value="Unassembled WGS sequence"/>
</dbReference>
<dbReference type="InterPro" id="IPR050570">
    <property type="entry name" value="Cell_wall_metabolism_enzyme"/>
</dbReference>
<feature type="region of interest" description="Disordered" evidence="3">
    <location>
        <begin position="243"/>
        <end position="264"/>
    </location>
</feature>
<keyword evidence="2" id="KW-0175">Coiled coil</keyword>
<evidence type="ECO:0000313" key="6">
    <source>
        <dbReference type="Proteomes" id="UP000249746"/>
    </source>
</evidence>
<evidence type="ECO:0000259" key="4">
    <source>
        <dbReference type="Pfam" id="PF01551"/>
    </source>
</evidence>
<dbReference type="CDD" id="cd12797">
    <property type="entry name" value="M23_peptidase"/>
    <property type="match status" value="1"/>
</dbReference>
<feature type="domain" description="M23ase beta-sheet core" evidence="4">
    <location>
        <begin position="315"/>
        <end position="402"/>
    </location>
</feature>
<dbReference type="InterPro" id="IPR011055">
    <property type="entry name" value="Dup_hybrid_motif"/>
</dbReference>
<dbReference type="AlphaFoldDB" id="A0A2W6MW69"/>
<keyword evidence="6" id="KW-1185">Reference proteome</keyword>
<reference evidence="5 6" key="1">
    <citation type="submission" date="2017-03" db="EMBL/GenBank/DDBJ databases">
        <title>Genomic and clinical evidence uncovers the enterohepatic species Helicobacter valdiviensis as a potential human intestinal pathogen.</title>
        <authorList>
            <person name="Fresia P."/>
            <person name="Jara R."/>
            <person name="Sierra R."/>
            <person name="Ferres I."/>
            <person name="Greif G."/>
            <person name="Iraola G."/>
            <person name="Collado L."/>
        </authorList>
    </citation>
    <scope>NUCLEOTIDE SEQUENCE [LARGE SCALE GENOMIC DNA]</scope>
    <source>
        <strain evidence="5 6">WBE14</strain>
    </source>
</reference>
<dbReference type="RefSeq" id="WP_111229274.1">
    <property type="nucleotide sequence ID" value="NZ_NBIU01000004.1"/>
</dbReference>
<evidence type="ECO:0000256" key="1">
    <source>
        <dbReference type="ARBA" id="ARBA00022729"/>
    </source>
</evidence>
<dbReference type="EMBL" id="NBIU01000004">
    <property type="protein sequence ID" value="PZT48754.1"/>
    <property type="molecule type" value="Genomic_DNA"/>
</dbReference>
<feature type="coiled-coil region" evidence="2">
    <location>
        <begin position="38"/>
        <end position="79"/>
    </location>
</feature>
<organism evidence="5 6">
    <name type="scientific">Helicobacter valdiviensis</name>
    <dbReference type="NCBI Taxonomy" id="1458358"/>
    <lineage>
        <taxon>Bacteria</taxon>
        <taxon>Pseudomonadati</taxon>
        <taxon>Campylobacterota</taxon>
        <taxon>Epsilonproteobacteria</taxon>
        <taxon>Campylobacterales</taxon>
        <taxon>Helicobacteraceae</taxon>
        <taxon>Helicobacter</taxon>
    </lineage>
</organism>
<dbReference type="InterPro" id="IPR016047">
    <property type="entry name" value="M23ase_b-sheet_dom"/>
</dbReference>
<evidence type="ECO:0000256" key="3">
    <source>
        <dbReference type="SAM" id="MobiDB-lite"/>
    </source>
</evidence>
<protein>
    <recommendedName>
        <fullName evidence="4">M23ase beta-sheet core domain-containing protein</fullName>
    </recommendedName>
</protein>
<evidence type="ECO:0000256" key="2">
    <source>
        <dbReference type="SAM" id="Coils"/>
    </source>
</evidence>
<evidence type="ECO:0000313" key="5">
    <source>
        <dbReference type="EMBL" id="PZT48754.1"/>
    </source>
</evidence>
<dbReference type="SUPFAM" id="SSF51261">
    <property type="entry name" value="Duplicated hybrid motif"/>
    <property type="match status" value="1"/>
</dbReference>
<gene>
    <name evidence="5" type="ORF">B6S12_02620</name>
</gene>